<dbReference type="HOGENOM" id="CLU_2519628_0_0_2"/>
<reference evidence="1 2" key="1">
    <citation type="journal article" date="2016" name="Stand. Genomic Sci.">
        <title>Complete genome sequence of the Antarctic Halorubrum lacusprofundi type strain ACAM 34.</title>
        <authorList>
            <person name="Anderson I.J."/>
            <person name="DasSarma P."/>
            <person name="Lucas S."/>
            <person name="Copeland A."/>
            <person name="Lapidus A."/>
            <person name="Del Rio T.G."/>
            <person name="Tice H."/>
            <person name="Dalin E."/>
            <person name="Bruce D.C."/>
            <person name="Goodwin L."/>
            <person name="Pitluck S."/>
            <person name="Sims D."/>
            <person name="Brettin T.S."/>
            <person name="Detter J.C."/>
            <person name="Han C.S."/>
            <person name="Larimer F."/>
            <person name="Hauser L."/>
            <person name="Land M."/>
            <person name="Ivanova N."/>
            <person name="Richardson P."/>
            <person name="Cavicchioli R."/>
            <person name="DasSarma S."/>
            <person name="Woese C.R."/>
            <person name="Kyrpides N.C."/>
        </authorList>
    </citation>
    <scope>NUCLEOTIDE SEQUENCE [LARGE SCALE GENOMIC DNA]</scope>
    <source>
        <strain evidence="2">ATCC 49239 / DSM 5036 / JCM 8891 / ACAM 34</strain>
    </source>
</reference>
<proteinExistence type="predicted"/>
<name>B9LVM7_HALLT</name>
<protein>
    <submittedName>
        <fullName evidence="1">Uncharacterized protein</fullName>
    </submittedName>
</protein>
<keyword evidence="2" id="KW-1185">Reference proteome</keyword>
<dbReference type="EMBL" id="CP001366">
    <property type="protein sequence ID" value="ACM58740.1"/>
    <property type="molecule type" value="Genomic_DNA"/>
</dbReference>
<dbReference type="AlphaFoldDB" id="B9LVM7"/>
<organism evidence="1 2">
    <name type="scientific">Halorubrum lacusprofundi (strain ATCC 49239 / DSM 5036 / JCM 8891 / ACAM 34)</name>
    <dbReference type="NCBI Taxonomy" id="416348"/>
    <lineage>
        <taxon>Archaea</taxon>
        <taxon>Methanobacteriati</taxon>
        <taxon>Methanobacteriota</taxon>
        <taxon>Stenosarchaea group</taxon>
        <taxon>Halobacteria</taxon>
        <taxon>Halobacteriales</taxon>
        <taxon>Haloferacaceae</taxon>
        <taxon>Halorubrum</taxon>
    </lineage>
</organism>
<dbReference type="Proteomes" id="UP000000740">
    <property type="component" value="Chromosome 2"/>
</dbReference>
<gene>
    <name evidence="1" type="ordered locus">Hlac_3206</name>
</gene>
<dbReference type="eggNOG" id="arCOG01664">
    <property type="taxonomic scope" value="Archaea"/>
</dbReference>
<accession>B9LVM7</accession>
<sequence length="90" mass="10687">MDGYALRFTDCGRESLDDLEPVEVEQATRKLERICSCEFRKPWEWGFERMDGVSDGKLSLSDELRAFVDINQENRTLLVYRVYRRENLYG</sequence>
<evidence type="ECO:0000313" key="1">
    <source>
        <dbReference type="EMBL" id="ACM58740.1"/>
    </source>
</evidence>
<evidence type="ECO:0000313" key="2">
    <source>
        <dbReference type="Proteomes" id="UP000000740"/>
    </source>
</evidence>
<dbReference type="KEGG" id="hla:Hlac_3206"/>